<evidence type="ECO:0000313" key="5">
    <source>
        <dbReference type="EMBL" id="GAA1395564.1"/>
    </source>
</evidence>
<name>A0ABP4IPQ5_9PSEU</name>
<dbReference type="Gene3D" id="1.10.10.10">
    <property type="entry name" value="Winged helix-like DNA-binding domain superfamily/Winged helix DNA-binding domain"/>
    <property type="match status" value="1"/>
</dbReference>
<accession>A0ABP4IPQ5</accession>
<dbReference type="InterPro" id="IPR011006">
    <property type="entry name" value="CheY-like_superfamily"/>
</dbReference>
<evidence type="ECO:0000259" key="4">
    <source>
        <dbReference type="SMART" id="SM01012"/>
    </source>
</evidence>
<dbReference type="Pfam" id="PF03861">
    <property type="entry name" value="ANTAR"/>
    <property type="match status" value="1"/>
</dbReference>
<evidence type="ECO:0000256" key="3">
    <source>
        <dbReference type="SAM" id="MobiDB-lite"/>
    </source>
</evidence>
<dbReference type="RefSeq" id="WP_344025807.1">
    <property type="nucleotide sequence ID" value="NZ_BAAAJK010000030.1"/>
</dbReference>
<organism evidence="5 6">
    <name type="scientific">Pseudonocardia kongjuensis</name>
    <dbReference type="NCBI Taxonomy" id="102227"/>
    <lineage>
        <taxon>Bacteria</taxon>
        <taxon>Bacillati</taxon>
        <taxon>Actinomycetota</taxon>
        <taxon>Actinomycetes</taxon>
        <taxon>Pseudonocardiales</taxon>
        <taxon>Pseudonocardiaceae</taxon>
        <taxon>Pseudonocardia</taxon>
    </lineage>
</organism>
<evidence type="ECO:0000256" key="1">
    <source>
        <dbReference type="ARBA" id="ARBA00023015"/>
    </source>
</evidence>
<proteinExistence type="predicted"/>
<gene>
    <name evidence="5" type="ORF">GCM10009613_45460</name>
</gene>
<dbReference type="InterPro" id="IPR036388">
    <property type="entry name" value="WH-like_DNA-bd_sf"/>
</dbReference>
<dbReference type="SUPFAM" id="SSF55781">
    <property type="entry name" value="GAF domain-like"/>
    <property type="match status" value="1"/>
</dbReference>
<dbReference type="Proteomes" id="UP001501414">
    <property type="component" value="Unassembled WGS sequence"/>
</dbReference>
<sequence length="316" mass="32579">MRQPDHDQIVAALRTASRFVAGADGTRTGRASLACLLDSAVGTIAGATAGGIARIEPDGVLRTTHATSDDVRRLDRLQADLAEGPSLTVADDPPPTGIVLADDLGGRDARRWPRFAPAAVRSGYRSMMSVRLSLDRGRRGVLALCSPAPGVFGAGARLAAGLFGLQAAMLLHEPGPAPGPRAGAGRPPGAAGVERATGIVMERYTLDEDDAARWLRRAAGQDGMTVPEFAAVLVDEAGSHARIGDSIRDTLEALTARFPDPGTDPGDDTGTGPDPGAGPDPGPGAGDEPAAAGRRDAPPRRGLRPVRTEPDDERPV</sequence>
<keyword evidence="2" id="KW-0804">Transcription</keyword>
<reference evidence="6" key="1">
    <citation type="journal article" date="2019" name="Int. J. Syst. Evol. Microbiol.">
        <title>The Global Catalogue of Microorganisms (GCM) 10K type strain sequencing project: providing services to taxonomists for standard genome sequencing and annotation.</title>
        <authorList>
            <consortium name="The Broad Institute Genomics Platform"/>
            <consortium name="The Broad Institute Genome Sequencing Center for Infectious Disease"/>
            <person name="Wu L."/>
            <person name="Ma J."/>
        </authorList>
    </citation>
    <scope>NUCLEOTIDE SEQUENCE [LARGE SCALE GENOMIC DNA]</scope>
    <source>
        <strain evidence="6">JCM 11896</strain>
    </source>
</reference>
<comment type="caution">
    <text evidence="5">The sequence shown here is derived from an EMBL/GenBank/DDBJ whole genome shotgun (WGS) entry which is preliminary data.</text>
</comment>
<evidence type="ECO:0000313" key="6">
    <source>
        <dbReference type="Proteomes" id="UP001501414"/>
    </source>
</evidence>
<dbReference type="EMBL" id="BAAAJK010000030">
    <property type="protein sequence ID" value="GAA1395564.1"/>
    <property type="molecule type" value="Genomic_DNA"/>
</dbReference>
<feature type="domain" description="ANTAR" evidence="4">
    <location>
        <begin position="161"/>
        <end position="234"/>
    </location>
</feature>
<feature type="compositionally biased region" description="Low complexity" evidence="3">
    <location>
        <begin position="259"/>
        <end position="274"/>
    </location>
</feature>
<evidence type="ECO:0000256" key="2">
    <source>
        <dbReference type="ARBA" id="ARBA00023163"/>
    </source>
</evidence>
<keyword evidence="6" id="KW-1185">Reference proteome</keyword>
<feature type="compositionally biased region" description="Basic and acidic residues" evidence="3">
    <location>
        <begin position="306"/>
        <end position="316"/>
    </location>
</feature>
<dbReference type="InterPro" id="IPR029016">
    <property type="entry name" value="GAF-like_dom_sf"/>
</dbReference>
<dbReference type="InterPro" id="IPR005561">
    <property type="entry name" value="ANTAR"/>
</dbReference>
<protein>
    <recommendedName>
        <fullName evidence="4">ANTAR domain-containing protein</fullName>
    </recommendedName>
</protein>
<keyword evidence="1" id="KW-0805">Transcription regulation</keyword>
<feature type="region of interest" description="Disordered" evidence="3">
    <location>
        <begin position="256"/>
        <end position="316"/>
    </location>
</feature>
<dbReference type="SUPFAM" id="SSF52172">
    <property type="entry name" value="CheY-like"/>
    <property type="match status" value="1"/>
</dbReference>
<dbReference type="SMART" id="SM01012">
    <property type="entry name" value="ANTAR"/>
    <property type="match status" value="1"/>
</dbReference>
<dbReference type="Gene3D" id="3.30.450.40">
    <property type="match status" value="1"/>
</dbReference>